<dbReference type="PANTHER" id="PTHR30574:SF1">
    <property type="entry name" value="SULPHUR TRANSPORT DOMAIN-CONTAINING PROTEIN"/>
    <property type="match status" value="1"/>
</dbReference>
<dbReference type="InterPro" id="IPR007272">
    <property type="entry name" value="Sulf_transp_TsuA/YedE"/>
</dbReference>
<keyword evidence="2" id="KW-0813">Transport</keyword>
<keyword evidence="6 9" id="KW-1133">Transmembrane helix</keyword>
<evidence type="ECO:0000256" key="3">
    <source>
        <dbReference type="ARBA" id="ARBA00022475"/>
    </source>
</evidence>
<feature type="transmembrane region" description="Helical" evidence="9">
    <location>
        <begin position="233"/>
        <end position="251"/>
    </location>
</feature>
<feature type="transmembrane region" description="Helical" evidence="9">
    <location>
        <begin position="89"/>
        <end position="108"/>
    </location>
</feature>
<proteinExistence type="inferred from homology"/>
<dbReference type="InParanoid" id="A0A395JPV4"/>
<reference evidence="10 11" key="1">
    <citation type="submission" date="2018-06" db="EMBL/GenBank/DDBJ databases">
        <title>Genomic Encyclopedia of Type Strains, Phase IV (KMG-IV): sequencing the most valuable type-strain genomes for metagenomic binning, comparative biology and taxonomic classification.</title>
        <authorList>
            <person name="Goeker M."/>
        </authorList>
    </citation>
    <scope>NUCLEOTIDE SEQUENCE [LARGE SCALE GENOMIC DNA]</scope>
    <source>
        <strain evidence="10 11">DSM 24032</strain>
    </source>
</reference>
<feature type="transmembrane region" description="Helical" evidence="9">
    <location>
        <begin position="263"/>
        <end position="282"/>
    </location>
</feature>
<dbReference type="EMBL" id="QNRT01000001">
    <property type="protein sequence ID" value="RBP53537.1"/>
    <property type="molecule type" value="Genomic_DNA"/>
</dbReference>
<organism evidence="10 11">
    <name type="scientific">Arenicella xantha</name>
    <dbReference type="NCBI Taxonomy" id="644221"/>
    <lineage>
        <taxon>Bacteria</taxon>
        <taxon>Pseudomonadati</taxon>
        <taxon>Pseudomonadota</taxon>
        <taxon>Gammaproteobacteria</taxon>
        <taxon>Arenicellales</taxon>
        <taxon>Arenicellaceae</taxon>
        <taxon>Arenicella</taxon>
    </lineage>
</organism>
<name>A0A395JPV4_9GAMM</name>
<gene>
    <name evidence="10" type="ORF">DFR28_101924</name>
</gene>
<evidence type="ECO:0000256" key="1">
    <source>
        <dbReference type="ARBA" id="ARBA00004429"/>
    </source>
</evidence>
<evidence type="ECO:0000256" key="9">
    <source>
        <dbReference type="SAM" id="Phobius"/>
    </source>
</evidence>
<evidence type="ECO:0000256" key="8">
    <source>
        <dbReference type="ARBA" id="ARBA00035655"/>
    </source>
</evidence>
<sequence>MSETHAKFGKDIEIIVTTITISLLIIAVIGFIAQRIGICLIRGVGQALDGDSALLLAILLSGCWLWVYFLATSYLGWENSMPRYAFHPVFLLGGFIFGIGAGINQACSVSTMNRFTKGDLSMMLTMGGWAVGWCLWMSVSLRGGWSFEFYQTTEHFSNQTIFWFFVPAFLITVQRLVFKPDQRRLWLGIIVFGLLASTLFLLQPDWPPSRLIQDTGDVIFNSQNTDWPSAQRYLLLLGLTFGMWYSAIRAQQFRLQKITIKRVFRHFPAGTLMGIGGAVALGGNDSHLLLGLPTLSFASMAAVVGMLSGIVVERWVYRRYFAN</sequence>
<evidence type="ECO:0000313" key="11">
    <source>
        <dbReference type="Proteomes" id="UP000253083"/>
    </source>
</evidence>
<feature type="transmembrane region" description="Helical" evidence="9">
    <location>
        <begin position="161"/>
        <end position="178"/>
    </location>
</feature>
<feature type="transmembrane region" description="Helical" evidence="9">
    <location>
        <begin position="12"/>
        <end position="33"/>
    </location>
</feature>
<dbReference type="RefSeq" id="WP_113953095.1">
    <property type="nucleotide sequence ID" value="NZ_QNRT01000001.1"/>
</dbReference>
<evidence type="ECO:0000256" key="2">
    <source>
        <dbReference type="ARBA" id="ARBA00022448"/>
    </source>
</evidence>
<dbReference type="Proteomes" id="UP000253083">
    <property type="component" value="Unassembled WGS sequence"/>
</dbReference>
<dbReference type="PANTHER" id="PTHR30574">
    <property type="entry name" value="INNER MEMBRANE PROTEIN YEDE"/>
    <property type="match status" value="1"/>
</dbReference>
<protein>
    <submittedName>
        <fullName evidence="10">Uncharacterized protein</fullName>
    </submittedName>
</protein>
<keyword evidence="7 9" id="KW-0472">Membrane</keyword>
<dbReference type="Pfam" id="PF04143">
    <property type="entry name" value="Sulf_transp"/>
    <property type="match status" value="1"/>
</dbReference>
<evidence type="ECO:0000313" key="10">
    <source>
        <dbReference type="EMBL" id="RBP53537.1"/>
    </source>
</evidence>
<feature type="transmembrane region" description="Helical" evidence="9">
    <location>
        <begin position="288"/>
        <end position="312"/>
    </location>
</feature>
<dbReference type="AlphaFoldDB" id="A0A395JPV4"/>
<keyword evidence="3" id="KW-1003">Cell membrane</keyword>
<dbReference type="GO" id="GO:0005886">
    <property type="term" value="C:plasma membrane"/>
    <property type="evidence" value="ECO:0007669"/>
    <property type="project" value="UniProtKB-SubCell"/>
</dbReference>
<feature type="transmembrane region" description="Helical" evidence="9">
    <location>
        <begin position="185"/>
        <end position="202"/>
    </location>
</feature>
<evidence type="ECO:0000256" key="4">
    <source>
        <dbReference type="ARBA" id="ARBA00022519"/>
    </source>
</evidence>
<comment type="subcellular location">
    <subcellularLocation>
        <location evidence="1">Cell inner membrane</location>
        <topology evidence="1">Multi-pass membrane protein</topology>
    </subcellularLocation>
</comment>
<feature type="transmembrane region" description="Helical" evidence="9">
    <location>
        <begin position="54"/>
        <end position="77"/>
    </location>
</feature>
<evidence type="ECO:0000256" key="7">
    <source>
        <dbReference type="ARBA" id="ARBA00023136"/>
    </source>
</evidence>
<comment type="similarity">
    <text evidence="8">Belongs to the TsuA/YedE (TC 9.B.102) family.</text>
</comment>
<evidence type="ECO:0000256" key="5">
    <source>
        <dbReference type="ARBA" id="ARBA00022692"/>
    </source>
</evidence>
<feature type="transmembrane region" description="Helical" evidence="9">
    <location>
        <begin position="120"/>
        <end position="141"/>
    </location>
</feature>
<comment type="caution">
    <text evidence="10">The sequence shown here is derived from an EMBL/GenBank/DDBJ whole genome shotgun (WGS) entry which is preliminary data.</text>
</comment>
<keyword evidence="11" id="KW-1185">Reference proteome</keyword>
<keyword evidence="4" id="KW-0997">Cell inner membrane</keyword>
<evidence type="ECO:0000256" key="6">
    <source>
        <dbReference type="ARBA" id="ARBA00022989"/>
    </source>
</evidence>
<keyword evidence="5 9" id="KW-0812">Transmembrane</keyword>
<accession>A0A395JPV4</accession>